<gene>
    <name evidence="4" type="primary">LOC116300749</name>
</gene>
<dbReference type="GeneID" id="116300749"/>
<evidence type="ECO:0000259" key="2">
    <source>
        <dbReference type="PROSITE" id="PS50184"/>
    </source>
</evidence>
<dbReference type="Pfam" id="PF23334">
    <property type="entry name" value="VWC2L_2nd"/>
    <property type="match status" value="1"/>
</dbReference>
<keyword evidence="3" id="KW-1185">Reference proteome</keyword>
<dbReference type="KEGG" id="aten:116300749"/>
<name>A0A6P8IFS3_ACTTE</name>
<dbReference type="Proteomes" id="UP000515163">
    <property type="component" value="Unplaced"/>
</dbReference>
<dbReference type="InterPro" id="IPR001007">
    <property type="entry name" value="VWF_dom"/>
</dbReference>
<feature type="domain" description="VWFC" evidence="2">
    <location>
        <begin position="155"/>
        <end position="217"/>
    </location>
</feature>
<keyword evidence="1" id="KW-0812">Transmembrane</keyword>
<accession>A0A6P8IFS3</accession>
<dbReference type="SUPFAM" id="SSF57603">
    <property type="entry name" value="FnI-like domain"/>
    <property type="match status" value="1"/>
</dbReference>
<dbReference type="RefSeq" id="XP_031565533.1">
    <property type="nucleotide sequence ID" value="XM_031709673.1"/>
</dbReference>
<organism evidence="3 4">
    <name type="scientific">Actinia tenebrosa</name>
    <name type="common">Australian red waratah sea anemone</name>
    <dbReference type="NCBI Taxonomy" id="6105"/>
    <lineage>
        <taxon>Eukaryota</taxon>
        <taxon>Metazoa</taxon>
        <taxon>Cnidaria</taxon>
        <taxon>Anthozoa</taxon>
        <taxon>Hexacorallia</taxon>
        <taxon>Actiniaria</taxon>
        <taxon>Actiniidae</taxon>
        <taxon>Actinia</taxon>
    </lineage>
</organism>
<protein>
    <submittedName>
        <fullName evidence="4">Kielin/chordin-like protein</fullName>
    </submittedName>
</protein>
<dbReference type="InParanoid" id="A0A6P8IFS3"/>
<dbReference type="InterPro" id="IPR009030">
    <property type="entry name" value="Growth_fac_rcpt_cys_sf"/>
</dbReference>
<keyword evidence="1" id="KW-0472">Membrane</keyword>
<dbReference type="Gene3D" id="4.10.40.20">
    <property type="match status" value="1"/>
</dbReference>
<proteinExistence type="predicted"/>
<evidence type="ECO:0000313" key="3">
    <source>
        <dbReference type="Proteomes" id="UP000515163"/>
    </source>
</evidence>
<evidence type="ECO:0000256" key="1">
    <source>
        <dbReference type="SAM" id="Phobius"/>
    </source>
</evidence>
<feature type="transmembrane region" description="Helical" evidence="1">
    <location>
        <begin position="32"/>
        <end position="53"/>
    </location>
</feature>
<dbReference type="PROSITE" id="PS50184">
    <property type="entry name" value="VWFC_2"/>
    <property type="match status" value="1"/>
</dbReference>
<dbReference type="AlphaFoldDB" id="A0A6P8IFS3"/>
<evidence type="ECO:0000313" key="4">
    <source>
        <dbReference type="RefSeq" id="XP_031565533.1"/>
    </source>
</evidence>
<dbReference type="SUPFAM" id="SSF57184">
    <property type="entry name" value="Growth factor receptor domain"/>
    <property type="match status" value="1"/>
</dbReference>
<sequence>MEAGWLSWLRITLLYKNRTNARGLLITEEKMSALFVLATSFFLVSCVLFNAVAQNIDPTCEPCAVLKCKNGQNCTREPVSKCPPLGVCRGKIVKDHCGCCDICVTTIGHKCRDDPEAYQEQVCGKGLRCVQVEESLGFEVGIEKRRSCRCEKEIRGCFDPVNKKNYRPGEIWTRGDFACEVCVCNSNGRPKCSSLRCRKTTCFDVKRVEDRCCAFCMKDDWSKGLPSYVYKKKSNNLILC</sequence>
<keyword evidence="1" id="KW-1133">Transmembrane helix</keyword>
<dbReference type="OrthoDB" id="5959272at2759"/>
<reference evidence="4" key="1">
    <citation type="submission" date="2025-08" db="UniProtKB">
        <authorList>
            <consortium name="RefSeq"/>
        </authorList>
    </citation>
    <scope>IDENTIFICATION</scope>
    <source>
        <tissue evidence="4">Tentacle</tissue>
    </source>
</reference>